<accession>A0ABV0V515</accession>
<comment type="caution">
    <text evidence="1">The sequence shown here is derived from an EMBL/GenBank/DDBJ whole genome shotgun (WGS) entry which is preliminary data.</text>
</comment>
<sequence length="104" mass="11594">MVRTRASELLLHALKYDRSMAVPGVGAATSGPHIQIHVHPSSRFSLHLGLYLTKQPWFFLQKTSSQMPLQPLITSCVLYDTSTVGGRVLMYKVVKAHDLGPFIF</sequence>
<keyword evidence="2" id="KW-1185">Reference proteome</keyword>
<name>A0ABV0V515_9TELE</name>
<evidence type="ECO:0000313" key="2">
    <source>
        <dbReference type="Proteomes" id="UP001482620"/>
    </source>
</evidence>
<dbReference type="EMBL" id="JAHRIQ010093585">
    <property type="protein sequence ID" value="MEQ2251526.1"/>
    <property type="molecule type" value="Genomic_DNA"/>
</dbReference>
<reference evidence="1 2" key="1">
    <citation type="submission" date="2021-06" db="EMBL/GenBank/DDBJ databases">
        <authorList>
            <person name="Palmer J.M."/>
        </authorList>
    </citation>
    <scope>NUCLEOTIDE SEQUENCE [LARGE SCALE GENOMIC DNA]</scope>
    <source>
        <strain evidence="2">if_2019</strain>
        <tissue evidence="1">Muscle</tissue>
    </source>
</reference>
<gene>
    <name evidence="1" type="ORF">ILYODFUR_011792</name>
</gene>
<protein>
    <submittedName>
        <fullName evidence="1">Uncharacterized protein</fullName>
    </submittedName>
</protein>
<proteinExistence type="predicted"/>
<dbReference type="Proteomes" id="UP001482620">
    <property type="component" value="Unassembled WGS sequence"/>
</dbReference>
<evidence type="ECO:0000313" key="1">
    <source>
        <dbReference type="EMBL" id="MEQ2251526.1"/>
    </source>
</evidence>
<organism evidence="1 2">
    <name type="scientific">Ilyodon furcidens</name>
    <name type="common">goldbreast splitfin</name>
    <dbReference type="NCBI Taxonomy" id="33524"/>
    <lineage>
        <taxon>Eukaryota</taxon>
        <taxon>Metazoa</taxon>
        <taxon>Chordata</taxon>
        <taxon>Craniata</taxon>
        <taxon>Vertebrata</taxon>
        <taxon>Euteleostomi</taxon>
        <taxon>Actinopterygii</taxon>
        <taxon>Neopterygii</taxon>
        <taxon>Teleostei</taxon>
        <taxon>Neoteleostei</taxon>
        <taxon>Acanthomorphata</taxon>
        <taxon>Ovalentaria</taxon>
        <taxon>Atherinomorphae</taxon>
        <taxon>Cyprinodontiformes</taxon>
        <taxon>Goodeidae</taxon>
        <taxon>Ilyodon</taxon>
    </lineage>
</organism>